<organism evidence="1 2">
    <name type="scientific">Pleurodeles waltl</name>
    <name type="common">Iberian ribbed newt</name>
    <dbReference type="NCBI Taxonomy" id="8319"/>
    <lineage>
        <taxon>Eukaryota</taxon>
        <taxon>Metazoa</taxon>
        <taxon>Chordata</taxon>
        <taxon>Craniata</taxon>
        <taxon>Vertebrata</taxon>
        <taxon>Euteleostomi</taxon>
        <taxon>Amphibia</taxon>
        <taxon>Batrachia</taxon>
        <taxon>Caudata</taxon>
        <taxon>Salamandroidea</taxon>
        <taxon>Salamandridae</taxon>
        <taxon>Pleurodelinae</taxon>
        <taxon>Pleurodeles</taxon>
    </lineage>
</organism>
<name>A0AAV7SHF4_PLEWA</name>
<sequence>MITVRCHDEELTRNISFFKLARSDYEERHNQVQPEPAFPEQEADMLPWYLKDQAKKTKTTPLVPSK</sequence>
<gene>
    <name evidence="1" type="ORF">NDU88_003979</name>
</gene>
<accession>A0AAV7SHF4</accession>
<evidence type="ECO:0000313" key="1">
    <source>
        <dbReference type="EMBL" id="KAJ1163521.1"/>
    </source>
</evidence>
<dbReference type="Proteomes" id="UP001066276">
    <property type="component" value="Chromosome 4_2"/>
</dbReference>
<protein>
    <submittedName>
        <fullName evidence="1">Uncharacterized protein</fullName>
    </submittedName>
</protein>
<keyword evidence="2" id="KW-1185">Reference proteome</keyword>
<dbReference type="EMBL" id="JANPWB010000008">
    <property type="protein sequence ID" value="KAJ1163521.1"/>
    <property type="molecule type" value="Genomic_DNA"/>
</dbReference>
<dbReference type="AlphaFoldDB" id="A0AAV7SHF4"/>
<proteinExistence type="predicted"/>
<evidence type="ECO:0000313" key="2">
    <source>
        <dbReference type="Proteomes" id="UP001066276"/>
    </source>
</evidence>
<comment type="caution">
    <text evidence="1">The sequence shown here is derived from an EMBL/GenBank/DDBJ whole genome shotgun (WGS) entry which is preliminary data.</text>
</comment>
<reference evidence="1" key="1">
    <citation type="journal article" date="2022" name="bioRxiv">
        <title>Sequencing and chromosome-scale assembly of the giantPleurodeles waltlgenome.</title>
        <authorList>
            <person name="Brown T."/>
            <person name="Elewa A."/>
            <person name="Iarovenko S."/>
            <person name="Subramanian E."/>
            <person name="Araus A.J."/>
            <person name="Petzold A."/>
            <person name="Susuki M."/>
            <person name="Suzuki K.-i.T."/>
            <person name="Hayashi T."/>
            <person name="Toyoda A."/>
            <person name="Oliveira C."/>
            <person name="Osipova E."/>
            <person name="Leigh N.D."/>
            <person name="Simon A."/>
            <person name="Yun M.H."/>
        </authorList>
    </citation>
    <scope>NUCLEOTIDE SEQUENCE</scope>
    <source>
        <strain evidence="1">20211129_DDA</strain>
        <tissue evidence="1">Liver</tissue>
    </source>
</reference>